<feature type="domain" description="EF-hand" evidence="4">
    <location>
        <begin position="157"/>
        <end position="187"/>
    </location>
</feature>
<dbReference type="InterPro" id="IPR018247">
    <property type="entry name" value="EF_Hand_1_Ca_BS"/>
</dbReference>
<dbReference type="PROSITE" id="PS50222">
    <property type="entry name" value="EF_HAND_2"/>
    <property type="match status" value="2"/>
</dbReference>
<reference evidence="5 6" key="1">
    <citation type="submission" date="2021-09" db="EMBL/GenBank/DDBJ databases">
        <title>Genomic insights and catalytic innovation underlie evolution of tropane alkaloids biosynthesis.</title>
        <authorList>
            <person name="Wang Y.-J."/>
            <person name="Tian T."/>
            <person name="Huang J.-P."/>
            <person name="Huang S.-X."/>
        </authorList>
    </citation>
    <scope>NUCLEOTIDE SEQUENCE [LARGE SCALE GENOMIC DNA]</scope>
    <source>
        <strain evidence="5">KIB-2018</strain>
        <tissue evidence="5">Leaf</tissue>
    </source>
</reference>
<keyword evidence="1" id="KW-0677">Repeat</keyword>
<evidence type="ECO:0000256" key="3">
    <source>
        <dbReference type="SAM" id="MobiDB-lite"/>
    </source>
</evidence>
<feature type="compositionally biased region" description="Polar residues" evidence="3">
    <location>
        <begin position="24"/>
        <end position="33"/>
    </location>
</feature>
<dbReference type="InterPro" id="IPR002048">
    <property type="entry name" value="EF_hand_dom"/>
</dbReference>
<dbReference type="InterPro" id="IPR050145">
    <property type="entry name" value="Centrin_CML-like"/>
</dbReference>
<keyword evidence="6" id="KW-1185">Reference proteome</keyword>
<dbReference type="PROSITE" id="PS00018">
    <property type="entry name" value="EF_HAND_1"/>
    <property type="match status" value="1"/>
</dbReference>
<sequence>MMGITGVCYRLVGDIAQALGVLPRSSSYGSDPNPSCKPRDHEHDPDDFMVRALASVFGMENNGKIKKERARSVVEQLGLMYVEEEEKGKPGSVNVNSGTTVEDGVPVAEVLSSLEDGTGRHELLHQAFKIFDEDGNGYIDAVELKRVLQCLGLDKGWDIKEIQNMLRVADLNLDGKVDFNEFELMMS</sequence>
<dbReference type="FunFam" id="1.10.238.10:FF:000003">
    <property type="entry name" value="Calmodulin A"/>
    <property type="match status" value="1"/>
</dbReference>
<dbReference type="EMBL" id="JAIWQS010000007">
    <property type="protein sequence ID" value="KAJ8758752.1"/>
    <property type="molecule type" value="Genomic_DNA"/>
</dbReference>
<feature type="region of interest" description="Disordered" evidence="3">
    <location>
        <begin position="23"/>
        <end position="45"/>
    </location>
</feature>
<evidence type="ECO:0000256" key="2">
    <source>
        <dbReference type="ARBA" id="ARBA00022837"/>
    </source>
</evidence>
<evidence type="ECO:0000313" key="5">
    <source>
        <dbReference type="EMBL" id="KAJ8758752.1"/>
    </source>
</evidence>
<dbReference type="GO" id="GO:0005509">
    <property type="term" value="F:calcium ion binding"/>
    <property type="evidence" value="ECO:0007669"/>
    <property type="project" value="InterPro"/>
</dbReference>
<gene>
    <name evidence="5" type="ORF">K2173_000473</name>
</gene>
<evidence type="ECO:0000313" key="6">
    <source>
        <dbReference type="Proteomes" id="UP001159364"/>
    </source>
</evidence>
<dbReference type="SMART" id="SM00054">
    <property type="entry name" value="EFh"/>
    <property type="match status" value="2"/>
</dbReference>
<dbReference type="CDD" id="cd00051">
    <property type="entry name" value="EFh"/>
    <property type="match status" value="1"/>
</dbReference>
<protein>
    <recommendedName>
        <fullName evidence="4">EF-hand domain-containing protein</fullName>
    </recommendedName>
</protein>
<dbReference type="PANTHER" id="PTHR23050">
    <property type="entry name" value="CALCIUM BINDING PROTEIN"/>
    <property type="match status" value="1"/>
</dbReference>
<dbReference type="SUPFAM" id="SSF47473">
    <property type="entry name" value="EF-hand"/>
    <property type="match status" value="1"/>
</dbReference>
<evidence type="ECO:0000259" key="4">
    <source>
        <dbReference type="PROSITE" id="PS50222"/>
    </source>
</evidence>
<comment type="caution">
    <text evidence="5">The sequence shown here is derived from an EMBL/GenBank/DDBJ whole genome shotgun (WGS) entry which is preliminary data.</text>
</comment>
<name>A0AAV8SWC2_9ROSI</name>
<organism evidence="5 6">
    <name type="scientific">Erythroxylum novogranatense</name>
    <dbReference type="NCBI Taxonomy" id="1862640"/>
    <lineage>
        <taxon>Eukaryota</taxon>
        <taxon>Viridiplantae</taxon>
        <taxon>Streptophyta</taxon>
        <taxon>Embryophyta</taxon>
        <taxon>Tracheophyta</taxon>
        <taxon>Spermatophyta</taxon>
        <taxon>Magnoliopsida</taxon>
        <taxon>eudicotyledons</taxon>
        <taxon>Gunneridae</taxon>
        <taxon>Pentapetalae</taxon>
        <taxon>rosids</taxon>
        <taxon>fabids</taxon>
        <taxon>Malpighiales</taxon>
        <taxon>Erythroxylaceae</taxon>
        <taxon>Erythroxylum</taxon>
    </lineage>
</organism>
<evidence type="ECO:0000256" key="1">
    <source>
        <dbReference type="ARBA" id="ARBA00022737"/>
    </source>
</evidence>
<dbReference type="Proteomes" id="UP001159364">
    <property type="component" value="Linkage Group LG07"/>
</dbReference>
<dbReference type="InterPro" id="IPR011992">
    <property type="entry name" value="EF-hand-dom_pair"/>
</dbReference>
<dbReference type="Pfam" id="PF13499">
    <property type="entry name" value="EF-hand_7"/>
    <property type="match status" value="1"/>
</dbReference>
<proteinExistence type="predicted"/>
<feature type="domain" description="EF-hand" evidence="4">
    <location>
        <begin position="119"/>
        <end position="154"/>
    </location>
</feature>
<dbReference type="AlphaFoldDB" id="A0AAV8SWC2"/>
<keyword evidence="2" id="KW-0106">Calcium</keyword>
<dbReference type="Gene3D" id="1.10.238.10">
    <property type="entry name" value="EF-hand"/>
    <property type="match status" value="1"/>
</dbReference>
<accession>A0AAV8SWC2</accession>